<evidence type="ECO:0000313" key="6">
    <source>
        <dbReference type="Proteomes" id="UP000245624"/>
    </source>
</evidence>
<keyword evidence="3" id="KW-0238">DNA-binding</keyword>
<dbReference type="InterPro" id="IPR000055">
    <property type="entry name" value="Restrct_endonuc_typeI_TRD"/>
</dbReference>
<keyword evidence="2" id="KW-0680">Restriction system</keyword>
<dbReference type="RefSeq" id="WP_109983330.1">
    <property type="nucleotide sequence ID" value="NZ_QGTD01000004.1"/>
</dbReference>
<dbReference type="InterPro" id="IPR052021">
    <property type="entry name" value="Type-I_RS_S_subunit"/>
</dbReference>
<dbReference type="PANTHER" id="PTHR30408:SF12">
    <property type="entry name" value="TYPE I RESTRICTION ENZYME MJAVIII SPECIFICITY SUBUNIT"/>
    <property type="match status" value="1"/>
</dbReference>
<evidence type="ECO:0000259" key="4">
    <source>
        <dbReference type="Pfam" id="PF01420"/>
    </source>
</evidence>
<feature type="domain" description="Type I restriction modification DNA specificity" evidence="4">
    <location>
        <begin position="63"/>
        <end position="191"/>
    </location>
</feature>
<protein>
    <recommendedName>
        <fullName evidence="4">Type I restriction modification DNA specificity domain-containing protein</fullName>
    </recommendedName>
</protein>
<reference evidence="5 6" key="1">
    <citation type="submission" date="2018-05" db="EMBL/GenBank/DDBJ databases">
        <title>Genomic analysis of Gracilibacillus dipsosauri DD1 reveals novel features of a salt-tolerant amylase.</title>
        <authorList>
            <person name="Deutch C.E."/>
            <person name="Yang S."/>
        </authorList>
    </citation>
    <scope>NUCLEOTIDE SEQUENCE [LARGE SCALE GENOMIC DNA]</scope>
    <source>
        <strain evidence="5 6">DD1</strain>
    </source>
</reference>
<evidence type="ECO:0000313" key="5">
    <source>
        <dbReference type="EMBL" id="PWU69951.1"/>
    </source>
</evidence>
<dbReference type="SUPFAM" id="SSF116734">
    <property type="entry name" value="DNA methylase specificity domain"/>
    <property type="match status" value="2"/>
</dbReference>
<dbReference type="Pfam" id="PF01420">
    <property type="entry name" value="Methylase_S"/>
    <property type="match status" value="2"/>
</dbReference>
<dbReference type="CDD" id="cd17262">
    <property type="entry name" value="RMtype1_S_Aco12261I-TRD2-CR2"/>
    <property type="match status" value="1"/>
</dbReference>
<comment type="caution">
    <text evidence="5">The sequence shown here is derived from an EMBL/GenBank/DDBJ whole genome shotgun (WGS) entry which is preliminary data.</text>
</comment>
<feature type="domain" description="Type I restriction modification DNA specificity" evidence="4">
    <location>
        <begin position="222"/>
        <end position="379"/>
    </location>
</feature>
<comment type="similarity">
    <text evidence="1">Belongs to the type-I restriction system S methylase family.</text>
</comment>
<dbReference type="Gene3D" id="3.90.220.20">
    <property type="entry name" value="DNA methylase specificity domains"/>
    <property type="match status" value="2"/>
</dbReference>
<name>A0A317L249_9BACI</name>
<organism evidence="5 6">
    <name type="scientific">Gracilibacillus dipsosauri</name>
    <dbReference type="NCBI Taxonomy" id="178340"/>
    <lineage>
        <taxon>Bacteria</taxon>
        <taxon>Bacillati</taxon>
        <taxon>Bacillota</taxon>
        <taxon>Bacilli</taxon>
        <taxon>Bacillales</taxon>
        <taxon>Bacillaceae</taxon>
        <taxon>Gracilibacillus</taxon>
    </lineage>
</organism>
<evidence type="ECO:0000256" key="1">
    <source>
        <dbReference type="ARBA" id="ARBA00010923"/>
    </source>
</evidence>
<dbReference type="AlphaFoldDB" id="A0A317L249"/>
<dbReference type="InterPro" id="IPR044946">
    <property type="entry name" value="Restrct_endonuc_typeI_TRD_sf"/>
</dbReference>
<gene>
    <name evidence="5" type="ORF">DLJ74_03230</name>
</gene>
<dbReference type="GO" id="GO:0009307">
    <property type="term" value="P:DNA restriction-modification system"/>
    <property type="evidence" value="ECO:0007669"/>
    <property type="project" value="UniProtKB-KW"/>
</dbReference>
<evidence type="ECO:0000256" key="2">
    <source>
        <dbReference type="ARBA" id="ARBA00022747"/>
    </source>
</evidence>
<dbReference type="EMBL" id="QGTD01000004">
    <property type="protein sequence ID" value="PWU69951.1"/>
    <property type="molecule type" value="Genomic_DNA"/>
</dbReference>
<accession>A0A317L249</accession>
<dbReference type="Gene3D" id="1.10.287.1120">
    <property type="entry name" value="Bipartite methylase S protein"/>
    <property type="match status" value="1"/>
</dbReference>
<dbReference type="PANTHER" id="PTHR30408">
    <property type="entry name" value="TYPE-1 RESTRICTION ENZYME ECOKI SPECIFICITY PROTEIN"/>
    <property type="match status" value="1"/>
</dbReference>
<sequence length="412" mass="47278">MSSNFKKTPFGFVPPNWSLNPLHSIVERVTEKNENRSENVLTISARDGLVNQKDYFNKSVASKNLSKYFYLRKGDFAYNKSYSKGYPYGVIKMLEKYPVGVVSTLYICFRNKKKDVNNEFLKYLFESSLWYNEVRMIAKEGGRAHGLLNIGVKEFFDIMLPFPTIKEQQKIAAILTSVDEAIEKTEQIIEQTETVKKGLMQQLFTKGIKHTEFKDSDIGELPVSWSVIELSEVVEILDGQRKPIKKADRELIDGEIPYYGASGIIDWVNDFIFDEPLVLLAEDGENLKSRNLPIAFKIVGKTWVNNHAHVLRPTSINIDYLEYYLESIDYEKYISGSAQPKLNQQTIRKIKVAYPSELEQNKIASILNEIDEKLISEKKGIEYLNSLKQGLMQQLLTGRVRVPINDNEEVSS</sequence>
<dbReference type="GO" id="GO:0003677">
    <property type="term" value="F:DNA binding"/>
    <property type="evidence" value="ECO:0007669"/>
    <property type="project" value="UniProtKB-KW"/>
</dbReference>
<proteinExistence type="inferred from homology"/>
<evidence type="ECO:0000256" key="3">
    <source>
        <dbReference type="ARBA" id="ARBA00023125"/>
    </source>
</evidence>
<dbReference type="Proteomes" id="UP000245624">
    <property type="component" value="Unassembled WGS sequence"/>
</dbReference>
<keyword evidence="6" id="KW-1185">Reference proteome</keyword>
<dbReference type="OrthoDB" id="9811611at2"/>